<keyword evidence="1" id="KW-0472">Membrane</keyword>
<evidence type="ECO:0000313" key="3">
    <source>
        <dbReference type="Proteomes" id="UP000663882"/>
    </source>
</evidence>
<keyword evidence="1" id="KW-1133">Transmembrane helix</keyword>
<sequence length="125" mass="14086">MLVVLPESPLINGFLLDPCCYYVDDPRDDKIDDESFIVTIGLGDFTFYNLMVLFVLSPLSLMIDQIYVTIGAIISVQIGYMAMKWTPTFWNKNKSLPALPLPIIAYSAYAILIDTFMQNSNSDIC</sequence>
<feature type="transmembrane region" description="Helical" evidence="1">
    <location>
        <begin position="36"/>
        <end position="59"/>
    </location>
</feature>
<feature type="transmembrane region" description="Helical" evidence="1">
    <location>
        <begin position="66"/>
        <end position="83"/>
    </location>
</feature>
<name>A0A814V151_9BILA</name>
<evidence type="ECO:0000313" key="2">
    <source>
        <dbReference type="EMBL" id="CAF1179253.1"/>
    </source>
</evidence>
<accession>A0A814V151</accession>
<comment type="caution">
    <text evidence="2">The sequence shown here is derived from an EMBL/GenBank/DDBJ whole genome shotgun (WGS) entry which is preliminary data.</text>
</comment>
<gene>
    <name evidence="2" type="ORF">RFH988_LOCUS23413</name>
</gene>
<dbReference type="InterPro" id="IPR042524">
    <property type="entry name" value="Presenilin_C"/>
</dbReference>
<dbReference type="OrthoDB" id="10130599at2759"/>
<protein>
    <submittedName>
        <fullName evidence="2">Uncharacterized protein</fullName>
    </submittedName>
</protein>
<reference evidence="2" key="1">
    <citation type="submission" date="2021-02" db="EMBL/GenBank/DDBJ databases">
        <authorList>
            <person name="Nowell W R."/>
        </authorList>
    </citation>
    <scope>NUCLEOTIDE SEQUENCE</scope>
</reference>
<feature type="transmembrane region" description="Helical" evidence="1">
    <location>
        <begin position="95"/>
        <end position="113"/>
    </location>
</feature>
<dbReference type="Proteomes" id="UP000663882">
    <property type="component" value="Unassembled WGS sequence"/>
</dbReference>
<dbReference type="Gene3D" id="1.10.472.100">
    <property type="entry name" value="Presenilin"/>
    <property type="match status" value="1"/>
</dbReference>
<evidence type="ECO:0000256" key="1">
    <source>
        <dbReference type="SAM" id="Phobius"/>
    </source>
</evidence>
<dbReference type="EMBL" id="CAJNOO010001624">
    <property type="protein sequence ID" value="CAF1179253.1"/>
    <property type="molecule type" value="Genomic_DNA"/>
</dbReference>
<keyword evidence="1" id="KW-0812">Transmembrane</keyword>
<organism evidence="2 3">
    <name type="scientific">Rotaria sordida</name>
    <dbReference type="NCBI Taxonomy" id="392033"/>
    <lineage>
        <taxon>Eukaryota</taxon>
        <taxon>Metazoa</taxon>
        <taxon>Spiralia</taxon>
        <taxon>Gnathifera</taxon>
        <taxon>Rotifera</taxon>
        <taxon>Eurotatoria</taxon>
        <taxon>Bdelloidea</taxon>
        <taxon>Philodinida</taxon>
        <taxon>Philodinidae</taxon>
        <taxon>Rotaria</taxon>
    </lineage>
</organism>
<dbReference type="AlphaFoldDB" id="A0A814V151"/>
<proteinExistence type="predicted"/>